<protein>
    <submittedName>
        <fullName evidence="2">SACS-like protein</fullName>
    </submittedName>
</protein>
<accession>A0ABY7EYD2</accession>
<dbReference type="PANTHER" id="PTHR15600:SF42">
    <property type="entry name" value="SACSIN"/>
    <property type="match status" value="1"/>
</dbReference>
<feature type="domain" description="Sacsin/Nov" evidence="1">
    <location>
        <begin position="1252"/>
        <end position="1496"/>
    </location>
</feature>
<dbReference type="SUPFAM" id="SSF55874">
    <property type="entry name" value="ATPase domain of HSP90 chaperone/DNA topoisomerase II/histidine kinase"/>
    <property type="match status" value="3"/>
</dbReference>
<evidence type="ECO:0000259" key="1">
    <source>
        <dbReference type="Pfam" id="PF25794"/>
    </source>
</evidence>
<sequence length="2627" mass="301524">MVRFSRHRLWFSTTTLNHPCIVSGQKILFIDPHERNPGKVCVTMKLNKLRTWRRLDMNICLRALDGLFGFDSDTLDSGRFPGTLFWFGLRTEPNKLSESICDENQVERLMQAFIDESKRSLLFLKTICSVKMFANSSKEKSQHVAPDSSRILYQMYKGIGTPFCQVSIDNEKGNLRHQRKEMLAEVSEIGRSIPAESKMWTETVTVHTEIFGNCTVSKWFMISFMKGGDVSERFRTLLADEDICNPHLVGLASPIVEKGEYNRNKGHVFVYQPLPQESSAVTGLPVHVNAFFVLSQNRRHIRWPDTDNEVVDKKIEWNLKLVSEILPHAYASLIIENVRYCKNNGCEAHLVKGICNAIPDTNLVNERWLKLCTETLRLLWKQPILRTLNLSWIEPQSAVYLCRNKVPNVPQRVLEHVVSVFMADNPALTDVSDHVADSFEGTHPGKLSYLTPGLLRNILLANETYKSRDNKVKLSLLQFLSVDNNYTRFESLELLPLADSTFTKFEKTASSVYVEDQDTTKLFSDQSEKFLDEQAFEHHSTLFKNLEKTGFFQLKHLDTTDVIKLISEALNHFDVHGGETVQNSKVECWIKDLWTQIILPRWGSNLCAFENLPIFMAWQRNATLRLVSLKDLIMIAHNIEDKRKEECIDQSFCLFGVIVIYKLPDWCNDPRIRSYVLPNTSDGIMSAMERVSVERTKMFNEDSTVCQKDCLREFLSEVFENKTISMDCRSKLKHFNIFTKSDLKISEHISAQSSNDVYFIDSFPVEFPMPVLLANSQAELSLLKSLRKNAKTTKDMIVHALQQKDKYTTETLQKLMFWLLNNSIYLEDDTILKLSKQTAFLTTDENVTCKACELFDPSDEVLKNIFLAESVFPVIEDLKNSTLSNLFRIGLKRRSDIRKENIQTSIERVERLALENYEMARCKSKSLMKFLNEHIDLVPVEESKYKHWIVVDFDDETYPQNMPLKSRASTHLVSPDSIVSSKWVYTVGSVTNVHNCKDLPELANVYNWNNTPKCTNVIDHLSNPQNKTECLKMITDIYKHLSERSMENDDVFDEMKQKWDQIFNNGQVACVWNGSDFSPISNIYIESQEGDVNLHHYMRLLPSEMMDVSEFCLRLGCQPRLGLETYLKVLSEIDTDSMNGTLNGQSETLKIAIDILNTINEKYFEETDDDSVRERLLFPIDKPDQIVLQPVSKCALNDLGSNFDDNPFDDDEDIHFINPKVPDLTAKALGVKSAMQQLLSSSDAFEEWGQEEPLTRRIHMLLQEGYVEGLAIAKELLQNADDAGASKLYILYDQRTNDDFKSKLLSPELKEFQGPALWAFNDAVFSEKDFKNITKLGGATKETDASKIGKFGLGFCSVYNVTDVPSFVSRDSFVMFDPHMTHLSKALPGKNPGIRINFKNERNKRTLQRLKHQFQVFDNIFGCNLTDASEPFFNGTLFRLPLRVRGSEISDKIFYKESITELLGIVIKMAPNMFLFNQNVNELKIFHLNQSESPDEMKLVFELQKDKACLIPKSLGNIGIVQETIRRKQNNDLKSNPLRAIQKISVSYQSHKNKPMGTQNHTADKEWFVSWATGVNQATLDFACNDDESLRTMSIVLIENKFVSIKDVAKSHYVDCRPFLYGLKDSPISKYCHLCDWLQIKDKFSADDIVNVLRVLQNKNNGVALKDQDLGLVRRLLECLHTVLKVSDRDWQDYDVKDEHIFLPDIDKILRSSRELCFDEFNSTDISDEDFFYVHTDIPETHAKLFGVRSIKQQILSETDAFEDWGQEEPLTRRLKVLLEEGYVDGFSVAKELLQNADDAGASKLYFLYDERTNESKRSSLLCEEMKSAHGPALWVYNDAEFSDEDFVNITKLNGGTKELDTRKIGKFGLGFCSVYNLTDLPSFVSRHSYVVFDPHMRYIHSIITGKSPGLRIDFSKPKNARVMSRMRNQFEIFDDIFGCNITQQEHPFFKGTLFRLPLRSCPSDISEHVYGRNEMISLFHKIQEMAPLMFIFNQNVKEFRLYHMKKGDCVDYREVFSIQKQSLIISANPSINTNVVEEASRMKEELELETSSLRVLENVRIDATTLEDEQIKFSSNKNCYNWIVSWATGNNRATLEITGKERGSLPVDRFITPLMIARNVLADCRPHLYRLNDSEIKGCSALCTVLQIQGHFSPSDIVKTLRSFYEDKHSKQLTDKELSQCKNILEVLTDEMKRMKITTNVFVEHEWEVFIPDEDKVLFRSTELCFNDFDAAPRSDTMRFVHEGIPKNVCKSVGVKKKKVQIFDENTDDLEDFYQEEPLVTRIKTLIDAYPLDSGIFKELLQNADDAGATEIHFILDGDMHSCTNLMSKKMKPLQNKSLCVYNNSQFTEKDLIGIRRLGQGSKDDDPSKTGRYGVGFNSVYNLTDAPSFLTKGSVVPNGEALCFFDPLARFIPGATRKKPGKQVKNVQLFRDHYSTTLDGYHEDHFTAHEGTMFRFPLRAEPSDISEQPCTFETVKLLLEEFKTGLKTALLFLKNIHSIKVGEIHENKYTELYKVCLVMDATSRETRRSFTENYNKWCRSYIEDRNTVVEASPYFALYKVDIVVKSGILQKESFTVSQALGFKSGPSAELSKRITERNIGMMPVAGVACRLMSNFSMSFVMKKQKI</sequence>
<feature type="domain" description="Sacsin/Nov" evidence="1">
    <location>
        <begin position="18"/>
        <end position="141"/>
    </location>
</feature>
<dbReference type="InterPro" id="IPR058210">
    <property type="entry name" value="SACS/Nov_dom"/>
</dbReference>
<keyword evidence="3" id="KW-1185">Reference proteome</keyword>
<reference evidence="2" key="1">
    <citation type="submission" date="2022-11" db="EMBL/GenBank/DDBJ databases">
        <title>Centuries of genome instability and evolution in soft-shell clam transmissible cancer (bioRxiv).</title>
        <authorList>
            <person name="Hart S.F.M."/>
            <person name="Yonemitsu M.A."/>
            <person name="Giersch R.M."/>
            <person name="Beal B.F."/>
            <person name="Arriagada G."/>
            <person name="Davis B.W."/>
            <person name="Ostrander E.A."/>
            <person name="Goff S.P."/>
            <person name="Metzger M.J."/>
        </authorList>
    </citation>
    <scope>NUCLEOTIDE SEQUENCE</scope>
    <source>
        <strain evidence="2">MELC-2E11</strain>
        <tissue evidence="2">Siphon/mantle</tissue>
    </source>
</reference>
<dbReference type="InterPro" id="IPR052972">
    <property type="entry name" value="Sacsin_chaperone_reg"/>
</dbReference>
<dbReference type="Gene3D" id="3.30.565.10">
    <property type="entry name" value="Histidine kinase-like ATPase, C-terminal domain"/>
    <property type="match status" value="1"/>
</dbReference>
<dbReference type="Proteomes" id="UP001164746">
    <property type="component" value="Chromosome 9"/>
</dbReference>
<feature type="domain" description="Sacsin/Nov" evidence="1">
    <location>
        <begin position="1769"/>
        <end position="2009"/>
    </location>
</feature>
<dbReference type="InterPro" id="IPR036890">
    <property type="entry name" value="HATPase_C_sf"/>
</dbReference>
<organism evidence="2 3">
    <name type="scientific">Mya arenaria</name>
    <name type="common">Soft-shell clam</name>
    <dbReference type="NCBI Taxonomy" id="6604"/>
    <lineage>
        <taxon>Eukaryota</taxon>
        <taxon>Metazoa</taxon>
        <taxon>Spiralia</taxon>
        <taxon>Lophotrochozoa</taxon>
        <taxon>Mollusca</taxon>
        <taxon>Bivalvia</taxon>
        <taxon>Autobranchia</taxon>
        <taxon>Heteroconchia</taxon>
        <taxon>Euheterodonta</taxon>
        <taxon>Imparidentia</taxon>
        <taxon>Neoheterodontei</taxon>
        <taxon>Myida</taxon>
        <taxon>Myoidea</taxon>
        <taxon>Myidae</taxon>
        <taxon>Mya</taxon>
    </lineage>
</organism>
<gene>
    <name evidence="2" type="ORF">MAR_004079</name>
</gene>
<proteinExistence type="predicted"/>
<feature type="domain" description="Sacsin/Nov" evidence="1">
    <location>
        <begin position="2278"/>
        <end position="2509"/>
    </location>
</feature>
<dbReference type="EMBL" id="CP111020">
    <property type="protein sequence ID" value="WAR13974.1"/>
    <property type="molecule type" value="Genomic_DNA"/>
</dbReference>
<evidence type="ECO:0000313" key="3">
    <source>
        <dbReference type="Proteomes" id="UP001164746"/>
    </source>
</evidence>
<dbReference type="PANTHER" id="PTHR15600">
    <property type="entry name" value="SACSIN"/>
    <property type="match status" value="1"/>
</dbReference>
<dbReference type="NCBIfam" id="NF047352">
    <property type="entry name" value="P_loop_sacsin"/>
    <property type="match status" value="3"/>
</dbReference>
<dbReference type="Pfam" id="PF25794">
    <property type="entry name" value="SACS"/>
    <property type="match status" value="4"/>
</dbReference>
<name>A0ABY7EYD2_MYAAR</name>
<evidence type="ECO:0000313" key="2">
    <source>
        <dbReference type="EMBL" id="WAR13974.1"/>
    </source>
</evidence>